<keyword evidence="1" id="KW-0812">Transmembrane</keyword>
<accession>A0A8X6J0Z6</accession>
<dbReference type="AlphaFoldDB" id="A0A8X6J0Z6"/>
<comment type="caution">
    <text evidence="2">The sequence shown here is derived from an EMBL/GenBank/DDBJ whole genome shotgun (WGS) entry which is preliminary data.</text>
</comment>
<protein>
    <submittedName>
        <fullName evidence="2">Partner of bursicon</fullName>
    </submittedName>
</protein>
<name>A0A8X6J0Z6_NEPPI</name>
<dbReference type="EMBL" id="BMAW01048758">
    <property type="protein sequence ID" value="GFS67696.1"/>
    <property type="molecule type" value="Genomic_DNA"/>
</dbReference>
<keyword evidence="1" id="KW-0472">Membrane</keyword>
<evidence type="ECO:0000256" key="1">
    <source>
        <dbReference type="SAM" id="Phobius"/>
    </source>
</evidence>
<dbReference type="GO" id="GO:0007186">
    <property type="term" value="P:G protein-coupled receptor signaling pathway"/>
    <property type="evidence" value="ECO:0007669"/>
    <property type="project" value="TreeGrafter"/>
</dbReference>
<dbReference type="Proteomes" id="UP000887013">
    <property type="component" value="Unassembled WGS sequence"/>
</dbReference>
<evidence type="ECO:0000313" key="3">
    <source>
        <dbReference type="Proteomes" id="UP000887013"/>
    </source>
</evidence>
<dbReference type="PANTHER" id="PTHR41151:SF1">
    <property type="entry name" value="PARTNER OF BURSICON"/>
    <property type="match status" value="1"/>
</dbReference>
<sequence>MFSSQQELELTFKIPAVNVIFYPFSAKSFLIPALTPSSFILFTKSSVLKMTSSFTYCILITWCIFLLVCRVSSREQNEVEVAEVVAAMKDACETLPSTIQVTKEEYDDLGNVVRTCEGTIGVTKCEGTCTSQIQPSVVTPTGFLKDCHCCRETWMRQREILLTDCYTQDGKRIFGQQGTMVIHLKEPEACTCHKCGL</sequence>
<feature type="transmembrane region" description="Helical" evidence="1">
    <location>
        <begin position="20"/>
        <end position="42"/>
    </location>
</feature>
<dbReference type="OrthoDB" id="786951at2759"/>
<evidence type="ECO:0000313" key="2">
    <source>
        <dbReference type="EMBL" id="GFS67696.1"/>
    </source>
</evidence>
<dbReference type="GO" id="GO:0001664">
    <property type="term" value="F:G protein-coupled receptor binding"/>
    <property type="evidence" value="ECO:0007669"/>
    <property type="project" value="InterPro"/>
</dbReference>
<dbReference type="InterPro" id="IPR034441">
    <property type="entry name" value="Bursicon_suB"/>
</dbReference>
<proteinExistence type="predicted"/>
<dbReference type="PANTHER" id="PTHR41151">
    <property type="entry name" value="PARTNER OF BURSICON"/>
    <property type="match status" value="1"/>
</dbReference>
<feature type="transmembrane region" description="Helical" evidence="1">
    <location>
        <begin position="54"/>
        <end position="73"/>
    </location>
</feature>
<dbReference type="GO" id="GO:0005184">
    <property type="term" value="F:neuropeptide hormone activity"/>
    <property type="evidence" value="ECO:0007669"/>
    <property type="project" value="InterPro"/>
</dbReference>
<keyword evidence="3" id="KW-1185">Reference proteome</keyword>
<keyword evidence="1" id="KW-1133">Transmembrane helix</keyword>
<dbReference type="GO" id="GO:0031395">
    <property type="term" value="C:bursicon neuropeptide hormone complex"/>
    <property type="evidence" value="ECO:0007669"/>
    <property type="project" value="InterPro"/>
</dbReference>
<reference evidence="2" key="1">
    <citation type="submission" date="2020-08" db="EMBL/GenBank/DDBJ databases">
        <title>Multicomponent nature underlies the extraordinary mechanical properties of spider dragline silk.</title>
        <authorList>
            <person name="Kono N."/>
            <person name="Nakamura H."/>
            <person name="Mori M."/>
            <person name="Yoshida Y."/>
            <person name="Ohtoshi R."/>
            <person name="Malay A.D."/>
            <person name="Moran D.A.P."/>
            <person name="Tomita M."/>
            <person name="Numata K."/>
            <person name="Arakawa K."/>
        </authorList>
    </citation>
    <scope>NUCLEOTIDE SEQUENCE</scope>
</reference>
<organism evidence="2 3">
    <name type="scientific">Nephila pilipes</name>
    <name type="common">Giant wood spider</name>
    <name type="synonym">Nephila maculata</name>
    <dbReference type="NCBI Taxonomy" id="299642"/>
    <lineage>
        <taxon>Eukaryota</taxon>
        <taxon>Metazoa</taxon>
        <taxon>Ecdysozoa</taxon>
        <taxon>Arthropoda</taxon>
        <taxon>Chelicerata</taxon>
        <taxon>Arachnida</taxon>
        <taxon>Araneae</taxon>
        <taxon>Araneomorphae</taxon>
        <taxon>Entelegynae</taxon>
        <taxon>Araneoidea</taxon>
        <taxon>Nephilidae</taxon>
        <taxon>Nephila</taxon>
    </lineage>
</organism>
<gene>
    <name evidence="2" type="primary">pburs</name>
    <name evidence="2" type="ORF">NPIL_379551</name>
</gene>